<dbReference type="SUPFAM" id="SSF54292">
    <property type="entry name" value="2Fe-2S ferredoxin-like"/>
    <property type="match status" value="1"/>
</dbReference>
<keyword evidence="4" id="KW-0408">Iron</keyword>
<evidence type="ECO:0000256" key="1">
    <source>
        <dbReference type="ARBA" id="ARBA00010914"/>
    </source>
</evidence>
<evidence type="ECO:0000256" key="3">
    <source>
        <dbReference type="ARBA" id="ARBA00022723"/>
    </source>
</evidence>
<dbReference type="PROSITE" id="PS51085">
    <property type="entry name" value="2FE2S_FER_2"/>
    <property type="match status" value="1"/>
</dbReference>
<keyword evidence="9" id="KW-1185">Reference proteome</keyword>
<dbReference type="InterPro" id="IPR001055">
    <property type="entry name" value="Adrenodoxin-like"/>
</dbReference>
<gene>
    <name evidence="8" type="ORF">BJ085DRAFT_5625</name>
</gene>
<evidence type="ECO:0000256" key="2">
    <source>
        <dbReference type="ARBA" id="ARBA00022714"/>
    </source>
</evidence>
<accession>A0A4Q0A2X3</accession>
<keyword evidence="3" id="KW-0479">Metal-binding</keyword>
<dbReference type="EMBL" id="ML002248">
    <property type="protein sequence ID" value="RKP39722.1"/>
    <property type="molecule type" value="Genomic_DNA"/>
</dbReference>
<feature type="non-terminal residue" evidence="8">
    <location>
        <position position="1"/>
    </location>
</feature>
<dbReference type="Proteomes" id="UP000268162">
    <property type="component" value="Unassembled WGS sequence"/>
</dbReference>
<evidence type="ECO:0000256" key="4">
    <source>
        <dbReference type="ARBA" id="ARBA00023004"/>
    </source>
</evidence>
<dbReference type="GO" id="GO:0009055">
    <property type="term" value="F:electron transfer activity"/>
    <property type="evidence" value="ECO:0007669"/>
    <property type="project" value="TreeGrafter"/>
</dbReference>
<reference evidence="9" key="1">
    <citation type="journal article" date="2018" name="Nat. Microbiol.">
        <title>Leveraging single-cell genomics to expand the fungal tree of life.</title>
        <authorList>
            <person name="Ahrendt S.R."/>
            <person name="Quandt C.A."/>
            <person name="Ciobanu D."/>
            <person name="Clum A."/>
            <person name="Salamov A."/>
            <person name="Andreopoulos B."/>
            <person name="Cheng J.F."/>
            <person name="Woyke T."/>
            <person name="Pelin A."/>
            <person name="Henrissat B."/>
            <person name="Reynolds N.K."/>
            <person name="Benny G.L."/>
            <person name="Smith M.E."/>
            <person name="James T.Y."/>
            <person name="Grigoriev I.V."/>
        </authorList>
    </citation>
    <scope>NUCLEOTIDE SEQUENCE [LARGE SCALE GENOMIC DNA]</scope>
    <source>
        <strain evidence="9">RSA 468</strain>
    </source>
</reference>
<organism evidence="8 9">
    <name type="scientific">Dimargaris cristalligena</name>
    <dbReference type="NCBI Taxonomy" id="215637"/>
    <lineage>
        <taxon>Eukaryota</taxon>
        <taxon>Fungi</taxon>
        <taxon>Fungi incertae sedis</taxon>
        <taxon>Zoopagomycota</taxon>
        <taxon>Kickxellomycotina</taxon>
        <taxon>Dimargaritomycetes</taxon>
        <taxon>Dimargaritales</taxon>
        <taxon>Dimargaritaceae</taxon>
        <taxon>Dimargaris</taxon>
    </lineage>
</organism>
<dbReference type="GO" id="GO:0051537">
    <property type="term" value="F:2 iron, 2 sulfur cluster binding"/>
    <property type="evidence" value="ECO:0007669"/>
    <property type="project" value="UniProtKB-KW"/>
</dbReference>
<evidence type="ECO:0000313" key="9">
    <source>
        <dbReference type="Proteomes" id="UP000268162"/>
    </source>
</evidence>
<name>A0A4Q0A2X3_9FUNG</name>
<dbReference type="PANTHER" id="PTHR23426:SF65">
    <property type="entry name" value="FERREDOXIN-2, MITOCHONDRIAL"/>
    <property type="match status" value="1"/>
</dbReference>
<feature type="domain" description="2Fe-2S ferredoxin-type" evidence="7">
    <location>
        <begin position="1"/>
        <end position="80"/>
    </location>
</feature>
<dbReference type="InterPro" id="IPR012675">
    <property type="entry name" value="Beta-grasp_dom_sf"/>
</dbReference>
<evidence type="ECO:0000313" key="8">
    <source>
        <dbReference type="EMBL" id="RKP39722.1"/>
    </source>
</evidence>
<dbReference type="CDD" id="cd00207">
    <property type="entry name" value="fer2"/>
    <property type="match status" value="1"/>
</dbReference>
<comment type="cofactor">
    <cofactor evidence="6">
        <name>[2Fe-2S] cluster</name>
        <dbReference type="ChEBI" id="CHEBI:190135"/>
    </cofactor>
</comment>
<protein>
    <submittedName>
        <fullName evidence="8">2Fe-2S ferredoxin-type domain-containing protein</fullName>
    </submittedName>
</protein>
<comment type="similarity">
    <text evidence="1">Belongs to the adrenodoxin/putidaredoxin family.</text>
</comment>
<evidence type="ECO:0000259" key="7">
    <source>
        <dbReference type="PROSITE" id="PS51085"/>
    </source>
</evidence>
<keyword evidence="2" id="KW-0001">2Fe-2S</keyword>
<proteinExistence type="inferred from homology"/>
<dbReference type="AlphaFoldDB" id="A0A4Q0A2X3"/>
<dbReference type="GO" id="GO:0140647">
    <property type="term" value="P:P450-containing electron transport chain"/>
    <property type="evidence" value="ECO:0007669"/>
    <property type="project" value="InterPro"/>
</dbReference>
<sequence>LMEVAQAHGIELEACCGGQCECATCHLIVENIDEYKDHLPPVSEAEEDMLEYAPGCEARSRLSCQIPVTAALDGIRLRVP</sequence>
<dbReference type="GO" id="GO:0046872">
    <property type="term" value="F:metal ion binding"/>
    <property type="evidence" value="ECO:0007669"/>
    <property type="project" value="UniProtKB-KW"/>
</dbReference>
<keyword evidence="5" id="KW-0411">Iron-sulfur</keyword>
<feature type="non-terminal residue" evidence="8">
    <location>
        <position position="80"/>
    </location>
</feature>
<dbReference type="Gene3D" id="3.10.20.30">
    <property type="match status" value="1"/>
</dbReference>
<dbReference type="InterPro" id="IPR001041">
    <property type="entry name" value="2Fe-2S_ferredoxin-type"/>
</dbReference>
<evidence type="ECO:0000256" key="6">
    <source>
        <dbReference type="ARBA" id="ARBA00034078"/>
    </source>
</evidence>
<dbReference type="PANTHER" id="PTHR23426">
    <property type="entry name" value="FERREDOXIN/ADRENODOXIN"/>
    <property type="match status" value="1"/>
</dbReference>
<dbReference type="InterPro" id="IPR036010">
    <property type="entry name" value="2Fe-2S_ferredoxin-like_sf"/>
</dbReference>
<evidence type="ECO:0000256" key="5">
    <source>
        <dbReference type="ARBA" id="ARBA00023014"/>
    </source>
</evidence>
<dbReference type="STRING" id="215637.A0A4Q0A2X3"/>